<dbReference type="EMBL" id="JACEIK010016480">
    <property type="protein sequence ID" value="MCE5165661.1"/>
    <property type="molecule type" value="Genomic_DNA"/>
</dbReference>
<keyword evidence="2" id="KW-1185">Reference proteome</keyword>
<organism evidence="1 2">
    <name type="scientific">Datura stramonium</name>
    <name type="common">Jimsonweed</name>
    <name type="synonym">Common thornapple</name>
    <dbReference type="NCBI Taxonomy" id="4076"/>
    <lineage>
        <taxon>Eukaryota</taxon>
        <taxon>Viridiplantae</taxon>
        <taxon>Streptophyta</taxon>
        <taxon>Embryophyta</taxon>
        <taxon>Tracheophyta</taxon>
        <taxon>Spermatophyta</taxon>
        <taxon>Magnoliopsida</taxon>
        <taxon>eudicotyledons</taxon>
        <taxon>Gunneridae</taxon>
        <taxon>Pentapetalae</taxon>
        <taxon>asterids</taxon>
        <taxon>lamiids</taxon>
        <taxon>Solanales</taxon>
        <taxon>Solanaceae</taxon>
        <taxon>Solanoideae</taxon>
        <taxon>Datureae</taxon>
        <taxon>Datura</taxon>
    </lineage>
</organism>
<gene>
    <name evidence="1" type="ORF">HAX54_011418</name>
</gene>
<dbReference type="Proteomes" id="UP000823775">
    <property type="component" value="Unassembled WGS sequence"/>
</dbReference>
<sequence length="96" mass="11207">MMNRIRWEKRQSVTNRCDVAHEDRGKIGELKLFLNLATDGTKRFQGNHWAGGLHNMVPRVLGRYFMTHPVGQWLDGVVLEVDCLVKYERVQRSRPS</sequence>
<comment type="caution">
    <text evidence="1">The sequence shown here is derived from an EMBL/GenBank/DDBJ whole genome shotgun (WGS) entry which is preliminary data.</text>
</comment>
<accession>A0ABS8Y241</accession>
<reference evidence="1 2" key="1">
    <citation type="journal article" date="2021" name="BMC Genomics">
        <title>Datura genome reveals duplications of psychoactive alkaloid biosynthetic genes and high mutation rate following tissue culture.</title>
        <authorList>
            <person name="Rajewski A."/>
            <person name="Carter-House D."/>
            <person name="Stajich J."/>
            <person name="Litt A."/>
        </authorList>
    </citation>
    <scope>NUCLEOTIDE SEQUENCE [LARGE SCALE GENOMIC DNA]</scope>
    <source>
        <strain evidence="1">AR-01</strain>
    </source>
</reference>
<name>A0ABS8Y241_DATST</name>
<evidence type="ECO:0000313" key="2">
    <source>
        <dbReference type="Proteomes" id="UP000823775"/>
    </source>
</evidence>
<protein>
    <submittedName>
        <fullName evidence="1">Uncharacterized protein</fullName>
    </submittedName>
</protein>
<evidence type="ECO:0000313" key="1">
    <source>
        <dbReference type="EMBL" id="MCE5165661.1"/>
    </source>
</evidence>
<proteinExistence type="predicted"/>